<dbReference type="PANTHER" id="PTHR23033:SF14">
    <property type="entry name" value="GLYCOPROTEIN-N-ACETYLGALACTOSAMINE 3-BETA-GALACTOSYLTRANSFERASE 1-RELATED"/>
    <property type="match status" value="1"/>
</dbReference>
<evidence type="ECO:0000256" key="23">
    <source>
        <dbReference type="SAM" id="MobiDB-lite"/>
    </source>
</evidence>
<evidence type="ECO:0000256" key="24">
    <source>
        <dbReference type="SAM" id="Phobius"/>
    </source>
</evidence>
<keyword evidence="10" id="KW-0479">Metal-binding</keyword>
<dbReference type="InterPro" id="IPR003378">
    <property type="entry name" value="Fringe-like_glycosylTrfase"/>
</dbReference>
<evidence type="ECO:0000259" key="25">
    <source>
        <dbReference type="Pfam" id="PF02434"/>
    </source>
</evidence>
<keyword evidence="13 24" id="KW-1133">Transmembrane helix</keyword>
<dbReference type="GO" id="GO:0016020">
    <property type="term" value="C:membrane"/>
    <property type="evidence" value="ECO:0007669"/>
    <property type="project" value="UniProtKB-SubCell"/>
</dbReference>
<evidence type="ECO:0000256" key="1">
    <source>
        <dbReference type="ARBA" id="ARBA00001936"/>
    </source>
</evidence>
<accession>A0A9P0D977</accession>
<dbReference type="FunFam" id="3.90.550.50:FF:000017">
    <property type="entry name" value="Glycoprotein-N-acetylgalactosamine 3-beta-galactosyltransferase 1"/>
    <property type="match status" value="1"/>
</dbReference>
<evidence type="ECO:0000256" key="2">
    <source>
        <dbReference type="ARBA" id="ARBA00004606"/>
    </source>
</evidence>
<evidence type="ECO:0000256" key="10">
    <source>
        <dbReference type="ARBA" id="ARBA00022723"/>
    </source>
</evidence>
<proteinExistence type="inferred from homology"/>
<evidence type="ECO:0000256" key="9">
    <source>
        <dbReference type="ARBA" id="ARBA00022692"/>
    </source>
</evidence>
<keyword evidence="7" id="KW-0328">Glycosyltransferase</keyword>
<dbReference type="AlphaFoldDB" id="A0A9P0D977"/>
<dbReference type="PANTHER" id="PTHR23033">
    <property type="entry name" value="BETA1,3-GALACTOSYLTRANSFERASE"/>
    <property type="match status" value="1"/>
</dbReference>
<evidence type="ECO:0000256" key="21">
    <source>
        <dbReference type="ARBA" id="ARBA00043065"/>
    </source>
</evidence>
<sequence>MSPHQNQTTFSLITGIVVGFTFAFLVLAPSTVYKPSLQYYRDHPRNLHNEDEFQINSHGHMHEHHDFHNEEDMDGLEGPNAVVGDHSENDTFHRMTDTSVADALYRKVRILCWVMTGPANHETKAKHVKATWGKRCNILLFMSSQEDKSLPAIALKVKEGRDNLWAKTKESFKYVYDHYFDDADWFMKADDDTYVILENLRYMLYPTDPNDPIYFGCKFKPYVTQGYMSGGAGYVLSKEALRRFVEDAMPNKKLCRQDHAGAEDVEIGKCLANVNVLAGDSRDPEARGRFFPFSPTHHLIPGHVDKSFWYWSYIFYNETQGMDCCSDNAISFHYIDPRMMYAMEYLIYHLRPFGIGYKPQLPQLELPKLSDDNLAKINEAVDKNKQKR</sequence>
<keyword evidence="15" id="KW-1015">Disulfide bond</keyword>
<reference evidence="26" key="1">
    <citation type="submission" date="2022-01" db="EMBL/GenBank/DDBJ databases">
        <authorList>
            <person name="King R."/>
        </authorList>
    </citation>
    <scope>NUCLEOTIDE SEQUENCE</scope>
</reference>
<comment type="pathway">
    <text evidence="3">Protein modification; protein glycosylation.</text>
</comment>
<evidence type="ECO:0000256" key="15">
    <source>
        <dbReference type="ARBA" id="ARBA00023157"/>
    </source>
</evidence>
<keyword evidence="16" id="KW-0325">Glycoprotein</keyword>
<evidence type="ECO:0000256" key="14">
    <source>
        <dbReference type="ARBA" id="ARBA00023136"/>
    </source>
</evidence>
<dbReference type="GO" id="GO:0016263">
    <property type="term" value="F:glycoprotein-N-acetylgalactosamine 3-beta-galactosyltransferase activity"/>
    <property type="evidence" value="ECO:0007669"/>
    <property type="project" value="UniProtKB-EC"/>
</dbReference>
<keyword evidence="8" id="KW-0808">Transferase</keyword>
<keyword evidence="12" id="KW-0735">Signal-anchor</keyword>
<evidence type="ECO:0000256" key="7">
    <source>
        <dbReference type="ARBA" id="ARBA00022676"/>
    </source>
</evidence>
<evidence type="ECO:0000256" key="6">
    <source>
        <dbReference type="ARBA" id="ARBA00012557"/>
    </source>
</evidence>
<comment type="subcellular location">
    <subcellularLocation>
        <location evidence="2">Membrane</location>
        <topology evidence="2">Single-pass type II membrane protein</topology>
    </subcellularLocation>
</comment>
<evidence type="ECO:0000256" key="11">
    <source>
        <dbReference type="ARBA" id="ARBA00022741"/>
    </source>
</evidence>
<keyword evidence="27" id="KW-1185">Reference proteome</keyword>
<feature type="transmembrane region" description="Helical" evidence="24">
    <location>
        <begin position="12"/>
        <end position="33"/>
    </location>
</feature>
<organism evidence="26 27">
    <name type="scientific">Psylliodes chrysocephalus</name>
    <dbReference type="NCBI Taxonomy" id="3402493"/>
    <lineage>
        <taxon>Eukaryota</taxon>
        <taxon>Metazoa</taxon>
        <taxon>Ecdysozoa</taxon>
        <taxon>Arthropoda</taxon>
        <taxon>Hexapoda</taxon>
        <taxon>Insecta</taxon>
        <taxon>Pterygota</taxon>
        <taxon>Neoptera</taxon>
        <taxon>Endopterygota</taxon>
        <taxon>Coleoptera</taxon>
        <taxon>Polyphaga</taxon>
        <taxon>Cucujiformia</taxon>
        <taxon>Chrysomeloidea</taxon>
        <taxon>Chrysomelidae</taxon>
        <taxon>Galerucinae</taxon>
        <taxon>Alticini</taxon>
        <taxon>Psylliodes</taxon>
    </lineage>
</organism>
<dbReference type="GO" id="GO:0000166">
    <property type="term" value="F:nucleotide binding"/>
    <property type="evidence" value="ECO:0007669"/>
    <property type="project" value="UniProtKB-KW"/>
</dbReference>
<dbReference type="GO" id="GO:0030145">
    <property type="term" value="F:manganese ion binding"/>
    <property type="evidence" value="ECO:0007669"/>
    <property type="project" value="UniProtKB-ARBA"/>
</dbReference>
<evidence type="ECO:0000256" key="5">
    <source>
        <dbReference type="ARBA" id="ARBA00011748"/>
    </source>
</evidence>
<gene>
    <name evidence="26" type="ORF">PSYICH_LOCUS12156</name>
</gene>
<evidence type="ECO:0000313" key="26">
    <source>
        <dbReference type="EMBL" id="CAH1112675.1"/>
    </source>
</evidence>
<keyword evidence="17" id="KW-0464">Manganese</keyword>
<evidence type="ECO:0000256" key="12">
    <source>
        <dbReference type="ARBA" id="ARBA00022968"/>
    </source>
</evidence>
<dbReference type="InterPro" id="IPR026050">
    <property type="entry name" value="C1GALT1/C1GALT1_chp1"/>
</dbReference>
<evidence type="ECO:0000256" key="16">
    <source>
        <dbReference type="ARBA" id="ARBA00023180"/>
    </source>
</evidence>
<comment type="cofactor">
    <cofactor evidence="1">
        <name>Mn(2+)</name>
        <dbReference type="ChEBI" id="CHEBI:29035"/>
    </cofactor>
</comment>
<comment type="subunit">
    <text evidence="5">Homodimer; disulfide-linked.</text>
</comment>
<name>A0A9P0D977_9CUCU</name>
<evidence type="ECO:0000256" key="20">
    <source>
        <dbReference type="ARBA" id="ARBA00042009"/>
    </source>
</evidence>
<dbReference type="EMBL" id="OV651818">
    <property type="protein sequence ID" value="CAH1112675.1"/>
    <property type="molecule type" value="Genomic_DNA"/>
</dbReference>
<keyword evidence="14 24" id="KW-0472">Membrane</keyword>
<dbReference type="Proteomes" id="UP001153636">
    <property type="component" value="Chromosome 6"/>
</dbReference>
<evidence type="ECO:0000313" key="27">
    <source>
        <dbReference type="Proteomes" id="UP001153636"/>
    </source>
</evidence>
<dbReference type="EC" id="2.4.1.122" evidence="6"/>
<evidence type="ECO:0000256" key="17">
    <source>
        <dbReference type="ARBA" id="ARBA00023211"/>
    </source>
</evidence>
<protein>
    <recommendedName>
        <fullName evidence="18">Glycoprotein-N-acetylgalactosamine 3-beta-galactosyltransferase 1</fullName>
        <ecNumber evidence="6">2.4.1.122</ecNumber>
    </recommendedName>
    <alternativeName>
        <fullName evidence="20">Core 1 O-glycan T-synthase</fullName>
    </alternativeName>
    <alternativeName>
        <fullName evidence="21">Core 1 UDP-galactose:N-acetylgalactosamine-alpha-R beta 1,3-galactosyltransferase 1</fullName>
    </alternativeName>
    <alternativeName>
        <fullName evidence="19">Core 1 beta1,3-galactosyltransferase 1</fullName>
    </alternativeName>
</protein>
<keyword evidence="11" id="KW-0547">Nucleotide-binding</keyword>
<evidence type="ECO:0000256" key="18">
    <source>
        <dbReference type="ARBA" id="ARBA00040898"/>
    </source>
</evidence>
<feature type="region of interest" description="Disordered" evidence="23">
    <location>
        <begin position="69"/>
        <end position="88"/>
    </location>
</feature>
<comment type="function">
    <text evidence="22">Glycosyltransferase that generates the core 1 O-glycan Gal-beta1-3GalNAc-alpha1-Ser/Thr (T antigen), which is a precursor for many extended O-glycans in glycoproteins.</text>
</comment>
<dbReference type="Gene3D" id="3.90.550.50">
    <property type="match status" value="1"/>
</dbReference>
<keyword evidence="9 24" id="KW-0812">Transmembrane</keyword>
<feature type="domain" description="Fringe-like glycosyltransferase" evidence="25">
    <location>
        <begin position="110"/>
        <end position="273"/>
    </location>
</feature>
<evidence type="ECO:0000256" key="22">
    <source>
        <dbReference type="ARBA" id="ARBA00059245"/>
    </source>
</evidence>
<comment type="similarity">
    <text evidence="4">Belongs to the glycosyltransferase 31 family. Beta3-Gal-T subfamily.</text>
</comment>
<evidence type="ECO:0000256" key="8">
    <source>
        <dbReference type="ARBA" id="ARBA00022679"/>
    </source>
</evidence>
<evidence type="ECO:0000256" key="13">
    <source>
        <dbReference type="ARBA" id="ARBA00022989"/>
    </source>
</evidence>
<evidence type="ECO:0000256" key="4">
    <source>
        <dbReference type="ARBA" id="ARBA00006462"/>
    </source>
</evidence>
<evidence type="ECO:0000256" key="19">
    <source>
        <dbReference type="ARBA" id="ARBA00041226"/>
    </source>
</evidence>
<dbReference type="OrthoDB" id="414175at2759"/>
<dbReference type="Pfam" id="PF02434">
    <property type="entry name" value="Fringe"/>
    <property type="match status" value="1"/>
</dbReference>
<evidence type="ECO:0000256" key="3">
    <source>
        <dbReference type="ARBA" id="ARBA00004922"/>
    </source>
</evidence>